<organism evidence="2 3">
    <name type="scientific">Heterorhabditis bacteriophora</name>
    <name type="common">Entomopathogenic nematode worm</name>
    <dbReference type="NCBI Taxonomy" id="37862"/>
    <lineage>
        <taxon>Eukaryota</taxon>
        <taxon>Metazoa</taxon>
        <taxon>Ecdysozoa</taxon>
        <taxon>Nematoda</taxon>
        <taxon>Chromadorea</taxon>
        <taxon>Rhabditida</taxon>
        <taxon>Rhabditina</taxon>
        <taxon>Rhabditomorpha</taxon>
        <taxon>Strongyloidea</taxon>
        <taxon>Heterorhabditidae</taxon>
        <taxon>Heterorhabditis</taxon>
    </lineage>
</organism>
<evidence type="ECO:0000313" key="3">
    <source>
        <dbReference type="WBParaSite" id="Hba_18685"/>
    </source>
</evidence>
<feature type="region of interest" description="Disordered" evidence="1">
    <location>
        <begin position="471"/>
        <end position="520"/>
    </location>
</feature>
<protein>
    <submittedName>
        <fullName evidence="3">FH2 domain-containing protein</fullName>
    </submittedName>
</protein>
<feature type="compositionally biased region" description="Basic and acidic residues" evidence="1">
    <location>
        <begin position="176"/>
        <end position="191"/>
    </location>
</feature>
<evidence type="ECO:0000256" key="1">
    <source>
        <dbReference type="SAM" id="MobiDB-lite"/>
    </source>
</evidence>
<evidence type="ECO:0000313" key="2">
    <source>
        <dbReference type="Proteomes" id="UP000095283"/>
    </source>
</evidence>
<reference evidence="3" key="1">
    <citation type="submission" date="2016-11" db="UniProtKB">
        <authorList>
            <consortium name="WormBaseParasite"/>
        </authorList>
    </citation>
    <scope>IDENTIFICATION</scope>
</reference>
<sequence>MMGMKKGQGISKTTSLTAAERITRMREARKMYSKISQDRSKKPSPENVAPSEGKMPNSIVKNEQSILPTNMRDNNSCTMSAYKMKRDENDLCGIMTSAGRKKNSAILNSVTNVEFKSMKSSLDMIRNNNIRITGSGRASSIAKPKTLPVRPSLLPLGINVFEANHRDQQKVRDFLADRDRTSTPHNSKPEGEISLSDSIAPCSSRVRNVRFRMEEAIQEQQESSGDESLLTPASTSLKPNFVHAEVTKPVLSTEYLIEDCANTPRRESVPKRGILFGGVGSSFDLNKMCCENMKDEISIESSGDNVSNIKQQLEDTDRFNLKTVSFTQCYSFLHQITRQEWRMVEPIMVDEVIELLKEVKENILKDAALQDDESATKLASPMPIMKQDKADEGKHFGFRQFIKKSRLGDDLMANQEVMLINQRATINANTSGDGKRRSLRLRQKNPVATTLGGDSVCPFVPIVSVPSDQSVQISNGESTDEETFAPAGYSFAGRPPLSSSTPRPPHVVRSLFEDSVEDGG</sequence>
<feature type="region of interest" description="Disordered" evidence="1">
    <location>
        <begin position="1"/>
        <end position="64"/>
    </location>
</feature>
<feature type="compositionally biased region" description="Basic and acidic residues" evidence="1">
    <location>
        <begin position="21"/>
        <end position="44"/>
    </location>
</feature>
<dbReference type="AlphaFoldDB" id="A0A1I7XMG5"/>
<keyword evidence="2" id="KW-1185">Reference proteome</keyword>
<feature type="region of interest" description="Disordered" evidence="1">
    <location>
        <begin position="176"/>
        <end position="196"/>
    </location>
</feature>
<name>A0A1I7XMG5_HETBA</name>
<accession>A0A1I7XMG5</accession>
<dbReference type="Proteomes" id="UP000095283">
    <property type="component" value="Unplaced"/>
</dbReference>
<proteinExistence type="predicted"/>
<dbReference type="WBParaSite" id="Hba_18685">
    <property type="protein sequence ID" value="Hba_18685"/>
    <property type="gene ID" value="Hba_18685"/>
</dbReference>